<accession>A0AA38Y4J6</accession>
<evidence type="ECO:0000313" key="1">
    <source>
        <dbReference type="EMBL" id="KAJ9635036.1"/>
    </source>
</evidence>
<evidence type="ECO:0000313" key="2">
    <source>
        <dbReference type="Proteomes" id="UP001172681"/>
    </source>
</evidence>
<name>A0AA38Y4J6_9EURO</name>
<keyword evidence="2" id="KW-1185">Reference proteome</keyword>
<comment type="caution">
    <text evidence="1">The sequence shown here is derived from an EMBL/GenBank/DDBJ whole genome shotgun (WGS) entry which is preliminary data.</text>
</comment>
<dbReference type="Gene3D" id="3.40.390.10">
    <property type="entry name" value="Collagenase (Catalytic Domain)"/>
    <property type="match status" value="1"/>
</dbReference>
<dbReference type="GO" id="GO:0008237">
    <property type="term" value="F:metallopeptidase activity"/>
    <property type="evidence" value="ECO:0007669"/>
    <property type="project" value="InterPro"/>
</dbReference>
<sequence>MAASKARIGCASLENNPELVSLKHGHHVKKICDTPRDEDDATVRPPERGEAVVSLLVSIGQRVGENYVPIPLPAGTSDYSKRTLEFIRELYFVLCVVDYVLHNYFEEPEIAQLLEAYFSEHGDIETARIHVRMDRVYTIVNKPGRYGRDTDDVSEWASGTSYRFSSTQRVDSDSSKRKPNVVAYCMSNKRITTIFCNHFRDPMYGCAISEMIQILRLKATPDDIDSIQCLGMTILHEMTHEHLGALDFGLYGYGDSVSFAQRRGKNSEPWPLHADGITLFIISVYLTVLMPLVHFCNTDCGGIVPRGDFGPYGLLPPFDKAKARSGKAMVDIVERLQKDPDFGHLKLRFNIV</sequence>
<dbReference type="AlphaFoldDB" id="A0AA38Y4J6"/>
<gene>
    <name evidence="1" type="ORF">H2204_005991</name>
</gene>
<dbReference type="Proteomes" id="UP001172681">
    <property type="component" value="Unassembled WGS sequence"/>
</dbReference>
<proteinExistence type="predicted"/>
<dbReference type="InterPro" id="IPR024079">
    <property type="entry name" value="MetalloPept_cat_dom_sf"/>
</dbReference>
<reference evidence="1" key="1">
    <citation type="submission" date="2022-10" db="EMBL/GenBank/DDBJ databases">
        <title>Culturing micro-colonial fungi from biological soil crusts in the Mojave desert and describing Neophaeococcomyces mojavensis, and introducing the new genera and species Taxawa tesnikishii.</title>
        <authorList>
            <person name="Kurbessoian T."/>
            <person name="Stajich J.E."/>
        </authorList>
    </citation>
    <scope>NUCLEOTIDE SEQUENCE</scope>
    <source>
        <strain evidence="1">TK_35</strain>
    </source>
</reference>
<organism evidence="1 2">
    <name type="scientific">Knufia peltigerae</name>
    <dbReference type="NCBI Taxonomy" id="1002370"/>
    <lineage>
        <taxon>Eukaryota</taxon>
        <taxon>Fungi</taxon>
        <taxon>Dikarya</taxon>
        <taxon>Ascomycota</taxon>
        <taxon>Pezizomycotina</taxon>
        <taxon>Eurotiomycetes</taxon>
        <taxon>Chaetothyriomycetidae</taxon>
        <taxon>Chaetothyriales</taxon>
        <taxon>Trichomeriaceae</taxon>
        <taxon>Knufia</taxon>
    </lineage>
</organism>
<protein>
    <submittedName>
        <fullName evidence="1">Uncharacterized protein</fullName>
    </submittedName>
</protein>
<dbReference type="EMBL" id="JAPDRN010000035">
    <property type="protein sequence ID" value="KAJ9635036.1"/>
    <property type="molecule type" value="Genomic_DNA"/>
</dbReference>